<comment type="caution">
    <text evidence="2">The sequence shown here is derived from an EMBL/GenBank/DDBJ whole genome shotgun (WGS) entry which is preliminary data.</text>
</comment>
<dbReference type="EMBL" id="JRYR02000001">
    <property type="protein sequence ID" value="OHX66291.1"/>
    <property type="molecule type" value="Genomic_DNA"/>
</dbReference>
<dbReference type="OrthoDB" id="980938at2"/>
<sequence>MQWIIKHLTLFTFLFFFSSVCAQELTDYHIGDHFDQENDMIRLSVGGIEGTLFIYTDRKKKIKSLGFVPTLDGRNPLRIYQQEFKNLIYHLQAEYNTTFERTFERARKKQHYTARIKEAKIVITLDDFTDRHSSTRLTMMINKIED</sequence>
<accession>A0A1S1YZ51</accession>
<reference evidence="2 3" key="1">
    <citation type="journal article" date="2012" name="Int. J. Syst. Evol. Microbiol.">
        <title>Flammeovirga pacifica sp. nov., isolated from deep-sea sediment.</title>
        <authorList>
            <person name="Xu H."/>
            <person name="Fu Y."/>
            <person name="Yang N."/>
            <person name="Ding Z."/>
            <person name="Lai Q."/>
            <person name="Zeng R."/>
        </authorList>
    </citation>
    <scope>NUCLEOTIDE SEQUENCE [LARGE SCALE GENOMIC DNA]</scope>
    <source>
        <strain evidence="3">DSM 24597 / LMG 26175 / WPAGA1</strain>
    </source>
</reference>
<name>A0A1S1YZ51_FLAPC</name>
<evidence type="ECO:0000313" key="3">
    <source>
        <dbReference type="Proteomes" id="UP000179797"/>
    </source>
</evidence>
<dbReference type="Proteomes" id="UP000179797">
    <property type="component" value="Unassembled WGS sequence"/>
</dbReference>
<dbReference type="AlphaFoldDB" id="A0A1S1YZ51"/>
<organism evidence="2 3">
    <name type="scientific">Flammeovirga pacifica</name>
    <dbReference type="NCBI Taxonomy" id="915059"/>
    <lineage>
        <taxon>Bacteria</taxon>
        <taxon>Pseudomonadati</taxon>
        <taxon>Bacteroidota</taxon>
        <taxon>Cytophagia</taxon>
        <taxon>Cytophagales</taxon>
        <taxon>Flammeovirgaceae</taxon>
        <taxon>Flammeovirga</taxon>
    </lineage>
</organism>
<feature type="chain" id="PRO_5010160513" evidence="1">
    <location>
        <begin position="23"/>
        <end position="146"/>
    </location>
</feature>
<protein>
    <submittedName>
        <fullName evidence="2">Uncharacterized protein</fullName>
    </submittedName>
</protein>
<feature type="signal peptide" evidence="1">
    <location>
        <begin position="1"/>
        <end position="22"/>
    </location>
</feature>
<keyword evidence="1" id="KW-0732">Signal</keyword>
<evidence type="ECO:0000313" key="2">
    <source>
        <dbReference type="EMBL" id="OHX66291.1"/>
    </source>
</evidence>
<dbReference type="STRING" id="915059.NH26_07950"/>
<gene>
    <name evidence="2" type="ORF">NH26_07950</name>
</gene>
<keyword evidence="3" id="KW-1185">Reference proteome</keyword>
<proteinExistence type="predicted"/>
<evidence type="ECO:0000256" key="1">
    <source>
        <dbReference type="SAM" id="SignalP"/>
    </source>
</evidence>
<dbReference type="RefSeq" id="WP_044225008.1">
    <property type="nucleotide sequence ID" value="NZ_JRYR02000001.1"/>
</dbReference>